<dbReference type="GO" id="GO:0007623">
    <property type="term" value="P:circadian rhythm"/>
    <property type="evidence" value="ECO:0007669"/>
    <property type="project" value="UniProtKB-ARBA"/>
</dbReference>
<dbReference type="Pfam" id="PF06585">
    <property type="entry name" value="JHBP"/>
    <property type="match status" value="1"/>
</dbReference>
<protein>
    <submittedName>
        <fullName evidence="5">Uncharacterized protein</fullName>
    </submittedName>
</protein>
<gene>
    <name evidence="5" type="ORF">HHI36_022061</name>
</gene>
<proteinExistence type="inferred from homology"/>
<dbReference type="PANTHER" id="PTHR11008">
    <property type="entry name" value="PROTEIN TAKEOUT-LIKE PROTEIN"/>
    <property type="match status" value="1"/>
</dbReference>
<dbReference type="InterPro" id="IPR038606">
    <property type="entry name" value="To_sf"/>
</dbReference>
<organism evidence="5 6">
    <name type="scientific">Cryptolaemus montrouzieri</name>
    <dbReference type="NCBI Taxonomy" id="559131"/>
    <lineage>
        <taxon>Eukaryota</taxon>
        <taxon>Metazoa</taxon>
        <taxon>Ecdysozoa</taxon>
        <taxon>Arthropoda</taxon>
        <taxon>Hexapoda</taxon>
        <taxon>Insecta</taxon>
        <taxon>Pterygota</taxon>
        <taxon>Neoptera</taxon>
        <taxon>Endopterygota</taxon>
        <taxon>Coleoptera</taxon>
        <taxon>Polyphaga</taxon>
        <taxon>Cucujiformia</taxon>
        <taxon>Coccinelloidea</taxon>
        <taxon>Coccinellidae</taxon>
        <taxon>Scymninae</taxon>
        <taxon>Scymnini</taxon>
        <taxon>Cryptolaemus</taxon>
    </lineage>
</organism>
<feature type="chain" id="PRO_5044811878" evidence="4">
    <location>
        <begin position="20"/>
        <end position="244"/>
    </location>
</feature>
<keyword evidence="1 4" id="KW-0732">Signal</keyword>
<evidence type="ECO:0000313" key="5">
    <source>
        <dbReference type="EMBL" id="KAL3271586.1"/>
    </source>
</evidence>
<reference evidence="5 6" key="1">
    <citation type="journal article" date="2021" name="BMC Biol.">
        <title>Horizontally acquired antibacterial genes associated with adaptive radiation of ladybird beetles.</title>
        <authorList>
            <person name="Li H.S."/>
            <person name="Tang X.F."/>
            <person name="Huang Y.H."/>
            <person name="Xu Z.Y."/>
            <person name="Chen M.L."/>
            <person name="Du X.Y."/>
            <person name="Qiu B.Y."/>
            <person name="Chen P.T."/>
            <person name="Zhang W."/>
            <person name="Slipinski A."/>
            <person name="Escalona H.E."/>
            <person name="Waterhouse R.M."/>
            <person name="Zwick A."/>
            <person name="Pang H."/>
        </authorList>
    </citation>
    <scope>NUCLEOTIDE SEQUENCE [LARGE SCALE GENOMIC DNA]</scope>
    <source>
        <strain evidence="5">SYSU2018</strain>
    </source>
</reference>
<keyword evidence="2" id="KW-0090">Biological rhythms</keyword>
<evidence type="ECO:0000256" key="1">
    <source>
        <dbReference type="ARBA" id="ARBA00022729"/>
    </source>
</evidence>
<keyword evidence="6" id="KW-1185">Reference proteome</keyword>
<dbReference type="SMART" id="SM00700">
    <property type="entry name" value="JHBP"/>
    <property type="match status" value="1"/>
</dbReference>
<evidence type="ECO:0000256" key="2">
    <source>
        <dbReference type="ARBA" id="ARBA00023108"/>
    </source>
</evidence>
<comment type="similarity">
    <text evidence="3">Belongs to the TO family.</text>
</comment>
<dbReference type="InterPro" id="IPR010562">
    <property type="entry name" value="Haemolymph_juvenile_hormone-bd"/>
</dbReference>
<dbReference type="PANTHER" id="PTHR11008:SF32">
    <property type="entry name" value="CIRCADIAN CLOCK-CONTROLLED PROTEIN DAYWAKE-RELATED"/>
    <property type="match status" value="1"/>
</dbReference>
<dbReference type="FunFam" id="3.15.10.30:FF:000001">
    <property type="entry name" value="Takeout-like protein 1"/>
    <property type="match status" value="1"/>
</dbReference>
<dbReference type="AlphaFoldDB" id="A0ABD2MZG9"/>
<evidence type="ECO:0000313" key="6">
    <source>
        <dbReference type="Proteomes" id="UP001516400"/>
    </source>
</evidence>
<dbReference type="EMBL" id="JABFTP020000042">
    <property type="protein sequence ID" value="KAL3271586.1"/>
    <property type="molecule type" value="Genomic_DNA"/>
</dbReference>
<comment type="caution">
    <text evidence="5">The sequence shown here is derived from an EMBL/GenBank/DDBJ whole genome shotgun (WGS) entry which is preliminary data.</text>
</comment>
<feature type="signal peptide" evidence="4">
    <location>
        <begin position="1"/>
        <end position="19"/>
    </location>
</feature>
<dbReference type="Proteomes" id="UP001516400">
    <property type="component" value="Unassembled WGS sequence"/>
</dbReference>
<evidence type="ECO:0000256" key="3">
    <source>
        <dbReference type="ARBA" id="ARBA00060902"/>
    </source>
</evidence>
<accession>A0ABD2MZG9</accession>
<dbReference type="Gene3D" id="3.15.10.30">
    <property type="entry name" value="Haemolymph juvenile hormone binding protein"/>
    <property type="match status" value="1"/>
</dbReference>
<name>A0ABD2MZG9_9CUCU</name>
<sequence>MQSSIILTVFFLVIYCASAAKLPNGLKRCPLGDIPCLLDAIQDALVKLKPGNAEFGIPPLDPLPISNMSIVIGGNMQLALTLGNAEISGITNCKMTGLIFDSDNRRIETTGECPYIDINSTYSINGKILMFDVYGSGKSSSQLRRSKGTLKMDMETYTQDNDLFVRYTKGVFDFDAEDCFVRFDNLFDGNSKLSESMNQVLNENCMSILNEVKPVYGAVIGDNVRELANKIFTQVPLKDIYLDD</sequence>
<evidence type="ECO:0000256" key="4">
    <source>
        <dbReference type="SAM" id="SignalP"/>
    </source>
</evidence>